<keyword evidence="3" id="KW-1185">Reference proteome</keyword>
<dbReference type="Proteomes" id="UP001165584">
    <property type="component" value="Unassembled WGS sequence"/>
</dbReference>
<protein>
    <recommendedName>
        <fullName evidence="4">WxL domain-containing protein</fullName>
    </recommendedName>
</protein>
<evidence type="ECO:0000313" key="2">
    <source>
        <dbReference type="EMBL" id="MCS5719734.1"/>
    </source>
</evidence>
<evidence type="ECO:0000256" key="1">
    <source>
        <dbReference type="SAM" id="SignalP"/>
    </source>
</evidence>
<proteinExistence type="predicted"/>
<evidence type="ECO:0008006" key="4">
    <source>
        <dbReference type="Google" id="ProtNLM"/>
    </source>
</evidence>
<evidence type="ECO:0000313" key="3">
    <source>
        <dbReference type="Proteomes" id="UP001165584"/>
    </source>
</evidence>
<sequence length="177" mass="17635">MRLKVSPPRGYRTLLGIGGVAATMGLVAAGSLGANAAEDTDSTEANVVVESAISLTALTDSFTLTGAPGDIPADPTAVTFTVETNNLAGYTVTVQSTTATLLPQAAGNTDEIPIGALSVTGDTGGGALSAVTPVVVHTQANRSAEGGDALTNGYAVEIPFVNSDTYTTTLTYVAATL</sequence>
<organism evidence="2 3">
    <name type="scientific">Herbiconiux aconitum</name>
    <dbReference type="NCBI Taxonomy" id="2970913"/>
    <lineage>
        <taxon>Bacteria</taxon>
        <taxon>Bacillati</taxon>
        <taxon>Actinomycetota</taxon>
        <taxon>Actinomycetes</taxon>
        <taxon>Micrococcales</taxon>
        <taxon>Microbacteriaceae</taxon>
        <taxon>Herbiconiux</taxon>
    </lineage>
</organism>
<comment type="caution">
    <text evidence="2">The sequence shown here is derived from an EMBL/GenBank/DDBJ whole genome shotgun (WGS) entry which is preliminary data.</text>
</comment>
<keyword evidence="1" id="KW-0732">Signal</keyword>
<reference evidence="2" key="1">
    <citation type="submission" date="2022-08" db="EMBL/GenBank/DDBJ databases">
        <authorList>
            <person name="Deng Y."/>
            <person name="Han X.-F."/>
            <person name="Zhang Y.-Q."/>
        </authorList>
    </citation>
    <scope>NUCLEOTIDE SEQUENCE</scope>
    <source>
        <strain evidence="2">CPCC 205763</strain>
    </source>
</reference>
<gene>
    <name evidence="2" type="ORF">N1027_16495</name>
</gene>
<accession>A0ABT2GXR0</accession>
<feature type="chain" id="PRO_5046939973" description="WxL domain-containing protein" evidence="1">
    <location>
        <begin position="37"/>
        <end position="177"/>
    </location>
</feature>
<dbReference type="RefSeq" id="WP_259509221.1">
    <property type="nucleotide sequence ID" value="NZ_JANLCM010000002.1"/>
</dbReference>
<name>A0ABT2GXR0_9MICO</name>
<dbReference type="EMBL" id="JANLCM010000002">
    <property type="protein sequence ID" value="MCS5719734.1"/>
    <property type="molecule type" value="Genomic_DNA"/>
</dbReference>
<feature type="signal peptide" evidence="1">
    <location>
        <begin position="1"/>
        <end position="36"/>
    </location>
</feature>